<accession>A0ACD5UBP0</accession>
<organism evidence="1 2">
    <name type="scientific">Avena sativa</name>
    <name type="common">Oat</name>
    <dbReference type="NCBI Taxonomy" id="4498"/>
    <lineage>
        <taxon>Eukaryota</taxon>
        <taxon>Viridiplantae</taxon>
        <taxon>Streptophyta</taxon>
        <taxon>Embryophyta</taxon>
        <taxon>Tracheophyta</taxon>
        <taxon>Spermatophyta</taxon>
        <taxon>Magnoliopsida</taxon>
        <taxon>Liliopsida</taxon>
        <taxon>Poales</taxon>
        <taxon>Poaceae</taxon>
        <taxon>BOP clade</taxon>
        <taxon>Pooideae</taxon>
        <taxon>Poodae</taxon>
        <taxon>Poeae</taxon>
        <taxon>Poeae Chloroplast Group 1 (Aveneae type)</taxon>
        <taxon>Aveninae</taxon>
        <taxon>Avena</taxon>
    </lineage>
</organism>
<dbReference type="Proteomes" id="UP001732700">
    <property type="component" value="Chromosome 2A"/>
</dbReference>
<reference evidence="1" key="1">
    <citation type="submission" date="2021-05" db="EMBL/GenBank/DDBJ databases">
        <authorList>
            <person name="Scholz U."/>
            <person name="Mascher M."/>
            <person name="Fiebig A."/>
        </authorList>
    </citation>
    <scope>NUCLEOTIDE SEQUENCE [LARGE SCALE GENOMIC DNA]</scope>
</reference>
<reference evidence="1" key="2">
    <citation type="submission" date="2025-09" db="UniProtKB">
        <authorList>
            <consortium name="EnsemblPlants"/>
        </authorList>
    </citation>
    <scope>IDENTIFICATION</scope>
</reference>
<name>A0ACD5UBP0_AVESA</name>
<evidence type="ECO:0000313" key="1">
    <source>
        <dbReference type="EnsemblPlants" id="AVESA.00010b.r2.2AG0221860.1.CDS"/>
    </source>
</evidence>
<protein>
    <submittedName>
        <fullName evidence="1">Uncharacterized protein</fullName>
    </submittedName>
</protein>
<evidence type="ECO:0000313" key="2">
    <source>
        <dbReference type="Proteomes" id="UP001732700"/>
    </source>
</evidence>
<dbReference type="EnsemblPlants" id="AVESA.00010b.r2.2AG0221860.1">
    <property type="protein sequence ID" value="AVESA.00010b.r2.2AG0221860.1.CDS"/>
    <property type="gene ID" value="AVESA.00010b.r2.2AG0221860"/>
</dbReference>
<keyword evidence="2" id="KW-1185">Reference proteome</keyword>
<proteinExistence type="predicted"/>
<sequence length="942" mass="104992">MDIPETKLEQQTSMPTKIELRYLKTITNQFSKDLILGSGGFGTVYKGIKENGEVIAVKKLNDMQGMDDKQFLNEVKVVMDISHPNIVRAAGYCYQIEVELMSYNGSYILVDKVYRLLCFEYLPNGSLDKHLADESSGLDWHVRYNIIQGICNGLYCLHEGRPGEPILHLDLKPPNVLLDKHMIPKISDFGQSRLFGEGKTHCSTMNIVGTRGYMAPEYIDRGMLTKESDIYSLGVILMEILTGHRKHPENTTAQEFSEVKDNWRRRLQATLNRTSLEEECGQVNLCIKIGLKCMERDPKRRPNIKEIIEILGICENMSSHSVQEDGSDVEEQTWEVVPLEWREALDILALRSPEQSIKGMEVIFHELLRIFETESTVPQHIIKDADRLVSYLSAMAEKTSRLIFSGASSMSVVYFAGRYTITTLTQAFNIRHLALAVKASTLEILFRDLLIWCTVNKDGELSSMLKMLMRKIQGNTETISMLLVLMNLLRPLDPARWPSCATHMPLEEKSNIYSELVAECLDAVAKDLPETIGEFDLDRILSSIQVYLEELGVEEINRRKETRDCGLVAVMDVLSELVYLRGPQIKDHHLMVRVDSDPQPIIMGYIDSFLEDMHDKGETSSSNQMAEGGVEARVTRIGPWGARGGTPRDVNAKPRYLTSITIRSDAVIISLAFSYIDWDGKPHHGGTWGSNGGRLIGTIETIQLGPSEFLIEISGTTGLCTEISSDVVTSLTFISNKSTYGPFGKCQGVPFKSPVLTNKSIVGFFVRSEAYVDAIGVYVTHGRETMKHEVLIKKIGPWGGHSGVAHDMEVLPQRLLSVIVCTDGLVVYSIEFTYIDCDGQLRTAGPWGGEGPVRGSPHRITLGPSEFLEQIDGTIDRSVKSDILTSIRFVTNIGSYGPFGRAGGIHFHSPAPGNGSIIGFFAAAAYKVDSIGVYTGRKKNRN</sequence>